<dbReference type="AlphaFoldDB" id="A0A0X3V8Q5"/>
<accession>A0A0X3V8Q5</accession>
<keyword evidence="1" id="KW-0812">Transmembrane</keyword>
<comment type="caution">
    <text evidence="2">The sequence shown here is derived from an EMBL/GenBank/DDBJ whole genome shotgun (WGS) entry which is preliminary data.</text>
</comment>
<dbReference type="NCBIfam" id="NF038391">
    <property type="entry name" value="streptophobe"/>
    <property type="match status" value="1"/>
</dbReference>
<keyword evidence="1" id="KW-0472">Membrane</keyword>
<evidence type="ECO:0000313" key="2">
    <source>
        <dbReference type="EMBL" id="KUL41229.1"/>
    </source>
</evidence>
<dbReference type="InterPro" id="IPR047724">
    <property type="entry name" value="Streptophobe"/>
</dbReference>
<evidence type="ECO:0000256" key="1">
    <source>
        <dbReference type="SAM" id="Phobius"/>
    </source>
</evidence>
<feature type="transmembrane region" description="Helical" evidence="1">
    <location>
        <begin position="349"/>
        <end position="369"/>
    </location>
</feature>
<evidence type="ECO:0008006" key="4">
    <source>
        <dbReference type="Google" id="ProtNLM"/>
    </source>
</evidence>
<feature type="transmembrane region" description="Helical" evidence="1">
    <location>
        <begin position="216"/>
        <end position="234"/>
    </location>
</feature>
<feature type="transmembrane region" description="Helical" evidence="1">
    <location>
        <begin position="126"/>
        <end position="147"/>
    </location>
</feature>
<feature type="non-terminal residue" evidence="2">
    <location>
        <position position="374"/>
    </location>
</feature>
<keyword evidence="1" id="KW-1133">Transmembrane helix</keyword>
<protein>
    <recommendedName>
        <fullName evidence="4">Integral membrane protein</fullName>
    </recommendedName>
</protein>
<feature type="transmembrane region" description="Helical" evidence="1">
    <location>
        <begin position="255"/>
        <end position="277"/>
    </location>
</feature>
<keyword evidence="3" id="KW-1185">Reference proteome</keyword>
<evidence type="ECO:0000313" key="3">
    <source>
        <dbReference type="Proteomes" id="UP000053923"/>
    </source>
</evidence>
<dbReference type="RefSeq" id="WP_062701225.1">
    <property type="nucleotide sequence ID" value="NZ_LLZG01000065.1"/>
</dbReference>
<sequence>MSASTNVETARRGARLPWGDILLSAIASVSWALIGMAGTAALGLHLLEADTAGSLGPMTAAVVALGAGGSVTPSGDVSAFGLTGAEAATAIEITPLGVSLVGAVLLSWFFLRSLRGAGVVIASAELLARAGAVVALFVAMLGGLAWAGHDVITIDGSSLGLDDLPGAGGSGGGIEIPGVGDIGDIGDIGGLLPDQIGDLIDANAAVGFTVDTAPTLLGGMGWSAGILLIALLASRHTPLPRGWEAVHRVVRPATSALITVLLVAVAAGLAAAAYAAIGDAHPKRIAGAALLGAPNGVWLGIPIGLFVPFDGRATGALVGLLPDPLDDLLNGGADQSVTLGRLADLDGRVWLLGVAAALMMLLAGVLTAVRTPVG</sequence>
<feature type="transmembrane region" description="Helical" evidence="1">
    <location>
        <begin position="21"/>
        <end position="47"/>
    </location>
</feature>
<feature type="transmembrane region" description="Helical" evidence="1">
    <location>
        <begin position="93"/>
        <end position="114"/>
    </location>
</feature>
<reference evidence="3" key="1">
    <citation type="submission" date="2015-10" db="EMBL/GenBank/DDBJ databases">
        <authorList>
            <person name="Ju K.-S."/>
            <person name="Doroghazi J.R."/>
            <person name="Metcalf W.W."/>
        </authorList>
    </citation>
    <scope>NUCLEOTIDE SEQUENCE [LARGE SCALE GENOMIC DNA]</scope>
    <source>
        <strain evidence="3">NRRL 3151</strain>
    </source>
</reference>
<gene>
    <name evidence="2" type="ORF">ADL12_11480</name>
</gene>
<dbReference type="EMBL" id="LLZG01000065">
    <property type="protein sequence ID" value="KUL41229.1"/>
    <property type="molecule type" value="Genomic_DNA"/>
</dbReference>
<dbReference type="Proteomes" id="UP000053923">
    <property type="component" value="Unassembled WGS sequence"/>
</dbReference>
<organism evidence="2 3">
    <name type="scientific">Streptomyces regalis</name>
    <dbReference type="NCBI Taxonomy" id="68262"/>
    <lineage>
        <taxon>Bacteria</taxon>
        <taxon>Bacillati</taxon>
        <taxon>Actinomycetota</taxon>
        <taxon>Actinomycetes</taxon>
        <taxon>Kitasatosporales</taxon>
        <taxon>Streptomycetaceae</taxon>
        <taxon>Streptomyces</taxon>
    </lineage>
</organism>
<dbReference type="OrthoDB" id="4336533at2"/>
<proteinExistence type="predicted"/>
<name>A0A0X3V8Q5_9ACTN</name>